<dbReference type="EMBL" id="ABXW01000019">
    <property type="protein sequence ID" value="EEB46604.1"/>
    <property type="molecule type" value="Genomic_DNA"/>
</dbReference>
<reference evidence="1 2" key="1">
    <citation type="submission" date="2008-10" db="EMBL/GenBank/DDBJ databases">
        <title>Draft genome sequence of Providencia alcalifaciens (DSM 30120).</title>
        <authorList>
            <person name="Sudarsanam P."/>
            <person name="Ley R."/>
            <person name="Guruge J."/>
            <person name="Turnbaugh P.J."/>
            <person name="Mahowald M."/>
            <person name="Liep D."/>
            <person name="Gordon J."/>
        </authorList>
    </citation>
    <scope>NUCLEOTIDE SEQUENCE [LARGE SCALE GENOMIC DNA]</scope>
    <source>
        <strain evidence="1 2">DSM 30120</strain>
    </source>
</reference>
<evidence type="ECO:0000313" key="2">
    <source>
        <dbReference type="Proteomes" id="UP000003729"/>
    </source>
</evidence>
<dbReference type="Proteomes" id="UP000003729">
    <property type="component" value="Unassembled WGS sequence"/>
</dbReference>
<accession>B6XDA6</accession>
<reference evidence="1 2" key="2">
    <citation type="submission" date="2008-10" db="EMBL/GenBank/DDBJ databases">
        <authorList>
            <person name="Fulton L."/>
            <person name="Clifton S."/>
            <person name="Fulton B."/>
            <person name="Xu J."/>
            <person name="Minx P."/>
            <person name="Pepin K.H."/>
            <person name="Johnson M."/>
            <person name="Bhonagiri V."/>
            <person name="Nash W.E."/>
            <person name="Mardis E.R."/>
            <person name="Wilson R.K."/>
        </authorList>
    </citation>
    <scope>NUCLEOTIDE SEQUENCE [LARGE SCALE GENOMIC DNA]</scope>
    <source>
        <strain evidence="1 2">DSM 30120</strain>
    </source>
</reference>
<dbReference type="AlphaFoldDB" id="B6XDA6"/>
<gene>
    <name evidence="1" type="ORF">PROVALCAL_01328</name>
</gene>
<comment type="caution">
    <text evidence="1">The sequence shown here is derived from an EMBL/GenBank/DDBJ whole genome shotgun (WGS) entry which is preliminary data.</text>
</comment>
<sequence length="52" mass="6404">MKNRQRHWNFSQPRKTCGYVNKNCLYSKNNDEYLNFSHHDFDKNTTNEKYST</sequence>
<organism evidence="1 2">
    <name type="scientific">Providencia alcalifaciens DSM 30120</name>
    <dbReference type="NCBI Taxonomy" id="520999"/>
    <lineage>
        <taxon>Bacteria</taxon>
        <taxon>Pseudomonadati</taxon>
        <taxon>Pseudomonadota</taxon>
        <taxon>Gammaproteobacteria</taxon>
        <taxon>Enterobacterales</taxon>
        <taxon>Morganellaceae</taxon>
        <taxon>Providencia</taxon>
    </lineage>
</organism>
<name>B6XDA6_9GAMM</name>
<proteinExistence type="predicted"/>
<evidence type="ECO:0000313" key="1">
    <source>
        <dbReference type="EMBL" id="EEB46604.1"/>
    </source>
</evidence>
<protein>
    <submittedName>
        <fullName evidence="1">Uncharacterized protein</fullName>
    </submittedName>
</protein>